<protein>
    <submittedName>
        <fullName evidence="1">Uncharacterized protein</fullName>
    </submittedName>
</protein>
<dbReference type="Proteomes" id="UP000663829">
    <property type="component" value="Unassembled WGS sequence"/>
</dbReference>
<keyword evidence="3" id="KW-1185">Reference proteome</keyword>
<gene>
    <name evidence="1" type="ORF">GPM918_LOCUS42342</name>
    <name evidence="2" type="ORF">SRO942_LOCUS43560</name>
</gene>
<dbReference type="EMBL" id="CAJOBC010101849">
    <property type="protein sequence ID" value="CAF4476197.1"/>
    <property type="molecule type" value="Genomic_DNA"/>
</dbReference>
<dbReference type="Proteomes" id="UP000681722">
    <property type="component" value="Unassembled WGS sequence"/>
</dbReference>
<comment type="caution">
    <text evidence="1">The sequence shown here is derived from an EMBL/GenBank/DDBJ whole genome shotgun (WGS) entry which is preliminary data.</text>
</comment>
<accession>A0A816ATC2</accession>
<dbReference type="AlphaFoldDB" id="A0A816ATC2"/>
<evidence type="ECO:0000313" key="3">
    <source>
        <dbReference type="Proteomes" id="UP000663829"/>
    </source>
</evidence>
<reference evidence="1" key="1">
    <citation type="submission" date="2021-02" db="EMBL/GenBank/DDBJ databases">
        <authorList>
            <person name="Nowell W R."/>
        </authorList>
    </citation>
    <scope>NUCLEOTIDE SEQUENCE</scope>
</reference>
<evidence type="ECO:0000313" key="1">
    <source>
        <dbReference type="EMBL" id="CAF1599584.1"/>
    </source>
</evidence>
<name>A0A816ATC2_9BILA</name>
<sequence>MCHSIVPSIPVYEVFSTPFFSFNISYQIHNLPRYTGIDYENNQSLSWCIGDNNINTCNFGKITFCHVLPSNIHQRIEHACLNDSQEHTCSYIESPFGSPYLRNIHDNIWIISVSNYTYCLIAQEQNDGSTQMDDIIIERFAVIRLPCKSTLNCKFQISLRNTNCQSSIEYYITSDGHYSRNDKLLELLNTNTFDDAMLLGFVNDANHINAIAKNLTHIQRDQKSIQQEIEQNILRLPSISKQFGLSPSLLLLVIVI</sequence>
<evidence type="ECO:0000313" key="2">
    <source>
        <dbReference type="EMBL" id="CAF4476197.1"/>
    </source>
</evidence>
<proteinExistence type="predicted"/>
<organism evidence="1 3">
    <name type="scientific">Didymodactylos carnosus</name>
    <dbReference type="NCBI Taxonomy" id="1234261"/>
    <lineage>
        <taxon>Eukaryota</taxon>
        <taxon>Metazoa</taxon>
        <taxon>Spiralia</taxon>
        <taxon>Gnathifera</taxon>
        <taxon>Rotifera</taxon>
        <taxon>Eurotatoria</taxon>
        <taxon>Bdelloidea</taxon>
        <taxon>Philodinida</taxon>
        <taxon>Philodinidae</taxon>
        <taxon>Didymodactylos</taxon>
    </lineage>
</organism>
<feature type="non-terminal residue" evidence="1">
    <location>
        <position position="256"/>
    </location>
</feature>
<dbReference type="EMBL" id="CAJNOQ010035466">
    <property type="protein sequence ID" value="CAF1599584.1"/>
    <property type="molecule type" value="Genomic_DNA"/>
</dbReference>